<proteinExistence type="predicted"/>
<evidence type="ECO:0000313" key="1">
    <source>
        <dbReference type="EMBL" id="KAI4387986.1"/>
    </source>
</evidence>
<protein>
    <submittedName>
        <fullName evidence="1">Uncharacterized protein</fullName>
    </submittedName>
</protein>
<dbReference type="Proteomes" id="UP001057402">
    <property type="component" value="Chromosome 1"/>
</dbReference>
<reference evidence="2" key="1">
    <citation type="journal article" date="2023" name="Front. Plant Sci.">
        <title>Chromosomal-level genome assembly of Melastoma candidum provides insights into trichome evolution.</title>
        <authorList>
            <person name="Zhong Y."/>
            <person name="Wu W."/>
            <person name="Sun C."/>
            <person name="Zou P."/>
            <person name="Liu Y."/>
            <person name="Dai S."/>
            <person name="Zhou R."/>
        </authorList>
    </citation>
    <scope>NUCLEOTIDE SEQUENCE [LARGE SCALE GENOMIC DNA]</scope>
</reference>
<name>A0ACB9SBS8_9MYRT</name>
<dbReference type="EMBL" id="CM042880">
    <property type="protein sequence ID" value="KAI4387986.1"/>
    <property type="molecule type" value="Genomic_DNA"/>
</dbReference>
<sequence length="70" mass="7802">MELLVKGCKQSLGSGERSCKPSGQPISIVDKGKFLFAARRYRRGAHSEYIISLDADDLSQGSNVYLRKLR</sequence>
<organism evidence="1 2">
    <name type="scientific">Melastoma candidum</name>
    <dbReference type="NCBI Taxonomy" id="119954"/>
    <lineage>
        <taxon>Eukaryota</taxon>
        <taxon>Viridiplantae</taxon>
        <taxon>Streptophyta</taxon>
        <taxon>Embryophyta</taxon>
        <taxon>Tracheophyta</taxon>
        <taxon>Spermatophyta</taxon>
        <taxon>Magnoliopsida</taxon>
        <taxon>eudicotyledons</taxon>
        <taxon>Gunneridae</taxon>
        <taxon>Pentapetalae</taxon>
        <taxon>rosids</taxon>
        <taxon>malvids</taxon>
        <taxon>Myrtales</taxon>
        <taxon>Melastomataceae</taxon>
        <taxon>Melastomatoideae</taxon>
        <taxon>Melastomateae</taxon>
        <taxon>Melastoma</taxon>
    </lineage>
</organism>
<gene>
    <name evidence="1" type="ORF">MLD38_000366</name>
</gene>
<accession>A0ACB9SBS8</accession>
<keyword evidence="2" id="KW-1185">Reference proteome</keyword>
<evidence type="ECO:0000313" key="2">
    <source>
        <dbReference type="Proteomes" id="UP001057402"/>
    </source>
</evidence>
<comment type="caution">
    <text evidence="1">The sequence shown here is derived from an EMBL/GenBank/DDBJ whole genome shotgun (WGS) entry which is preliminary data.</text>
</comment>